<dbReference type="PATRIC" id="fig|1502.177.peg.3263"/>
<keyword evidence="1" id="KW-1133">Transmembrane helix</keyword>
<evidence type="ECO:0000313" key="3">
    <source>
        <dbReference type="Proteomes" id="UP000070260"/>
    </source>
</evidence>
<name>A0A140GR14_CLOPF</name>
<geneLocation type="plasmid" evidence="2 3">
    <name>pJFP838A</name>
</geneLocation>
<evidence type="ECO:0000256" key="1">
    <source>
        <dbReference type="SAM" id="Phobius"/>
    </source>
</evidence>
<organism evidence="2 3">
    <name type="scientific">Clostridium perfringens</name>
    <dbReference type="NCBI Taxonomy" id="1502"/>
    <lineage>
        <taxon>Bacteria</taxon>
        <taxon>Bacillati</taxon>
        <taxon>Bacillota</taxon>
        <taxon>Clostridia</taxon>
        <taxon>Eubacteriales</taxon>
        <taxon>Clostridiaceae</taxon>
        <taxon>Clostridium</taxon>
    </lineage>
</organism>
<keyword evidence="1" id="KW-0812">Transmembrane</keyword>
<reference evidence="2 3" key="1">
    <citation type="journal article" date="2016" name="PLoS ONE">
        <title>Plasmid Characterization and Chromosome Analysis of Two netF+ Clostridium perfringens Isolates Associated with Foal and Canine Necrotizing Enteritis.</title>
        <authorList>
            <person name="Mehdizadeh Gohari I."/>
            <person name="Kropinski A.M."/>
            <person name="Weese S.J."/>
            <person name="Parreira V.R."/>
            <person name="Whitehead A.E."/>
            <person name="Boerlin P."/>
            <person name="Prescott J.F."/>
        </authorList>
    </citation>
    <scope>NUCLEOTIDE SEQUENCE [LARGE SCALE GENOMIC DNA]</scope>
    <source>
        <strain evidence="2 3">JP838</strain>
        <plasmid evidence="3">Plasmid pJFP838A</plasmid>
    </source>
</reference>
<gene>
    <name evidence="2" type="ORF">JFP838_pA0057</name>
</gene>
<keyword evidence="2" id="KW-0614">Plasmid</keyword>
<dbReference type="EMBL" id="CP013615">
    <property type="protein sequence ID" value="AMN30973.1"/>
    <property type="molecule type" value="Genomic_DNA"/>
</dbReference>
<sequence length="63" mass="6883">MNKKGFLKELILGLIIAIVVSGGILYIETNDISSKLSVILSMIAIISVRLNISFIMSKLKKSC</sequence>
<evidence type="ECO:0000313" key="2">
    <source>
        <dbReference type="EMBL" id="AMN30973.1"/>
    </source>
</evidence>
<dbReference type="RefSeq" id="WP_061429581.1">
    <property type="nucleotide sequence ID" value="NZ_CATNZX010000001.1"/>
</dbReference>
<protein>
    <submittedName>
        <fullName evidence="2">Uncharacterized protein</fullName>
    </submittedName>
</protein>
<keyword evidence="1" id="KW-0472">Membrane</keyword>
<proteinExistence type="predicted"/>
<feature type="transmembrane region" description="Helical" evidence="1">
    <location>
        <begin position="7"/>
        <end position="26"/>
    </location>
</feature>
<dbReference type="Proteomes" id="UP000070260">
    <property type="component" value="Plasmid pJFP838A"/>
</dbReference>
<dbReference type="AlphaFoldDB" id="A0A140GR14"/>
<accession>A0A140GR14</accession>
<feature type="transmembrane region" description="Helical" evidence="1">
    <location>
        <begin position="32"/>
        <end position="52"/>
    </location>
</feature>